<sequence length="233" mass="25546">MPIRPAFGDVHAAHLMVVWGFDDEAREVYLLESTPPQYTGPVGLEDFMRARASVNESRPHTRDYFFADSSIRGRWIDVTMGEFPVVDREWVAQVVTANTRGFTAPGTGPGWAGLTGLESWLTRVCERAANVDEAGTALAELYTVGWAAQAATALHGDFLREVGNRFGCDALVYAGRSVDRLASQWTPLRILGAHGSAGGQSVAEQLWERSLRFVADHRNAVRQLESAATALLR</sequence>
<evidence type="ECO:0000313" key="1">
    <source>
        <dbReference type="EMBL" id="MBP2182950.1"/>
    </source>
</evidence>
<accession>A0ABS4PU41</accession>
<keyword evidence="2" id="KW-1185">Reference proteome</keyword>
<proteinExistence type="predicted"/>
<comment type="caution">
    <text evidence="1">The sequence shown here is derived from an EMBL/GenBank/DDBJ whole genome shotgun (WGS) entry which is preliminary data.</text>
</comment>
<reference evidence="1 2" key="1">
    <citation type="submission" date="2021-03" db="EMBL/GenBank/DDBJ databases">
        <title>Sequencing the genomes of 1000 actinobacteria strains.</title>
        <authorList>
            <person name="Klenk H.-P."/>
        </authorList>
    </citation>
    <scope>NUCLEOTIDE SEQUENCE [LARGE SCALE GENOMIC DNA]</scope>
    <source>
        <strain evidence="1 2">DSM 45510</strain>
    </source>
</reference>
<organism evidence="1 2">
    <name type="scientific">Amycolatopsis magusensis</name>
    <dbReference type="NCBI Taxonomy" id="882444"/>
    <lineage>
        <taxon>Bacteria</taxon>
        <taxon>Bacillati</taxon>
        <taxon>Actinomycetota</taxon>
        <taxon>Actinomycetes</taxon>
        <taxon>Pseudonocardiales</taxon>
        <taxon>Pseudonocardiaceae</taxon>
        <taxon>Amycolatopsis</taxon>
    </lineage>
</organism>
<protein>
    <submittedName>
        <fullName evidence="1">Uncharacterized protein</fullName>
    </submittedName>
</protein>
<dbReference type="Proteomes" id="UP000741013">
    <property type="component" value="Unassembled WGS sequence"/>
</dbReference>
<evidence type="ECO:0000313" key="2">
    <source>
        <dbReference type="Proteomes" id="UP000741013"/>
    </source>
</evidence>
<gene>
    <name evidence="1" type="ORF">JOM49_004476</name>
</gene>
<dbReference type="EMBL" id="JAGGMS010000001">
    <property type="protein sequence ID" value="MBP2182950.1"/>
    <property type="molecule type" value="Genomic_DNA"/>
</dbReference>
<name>A0ABS4PU41_9PSEU</name>